<gene>
    <name evidence="3" type="ORF">IZT61_09700</name>
</gene>
<reference evidence="3 4" key="1">
    <citation type="submission" date="2020-11" db="EMBL/GenBank/DDBJ databases">
        <title>Pedobacter endophytica, an endophytic bacteria isolated form Carex pumila.</title>
        <authorList>
            <person name="Peng Y."/>
            <person name="Jiang L."/>
            <person name="Lee J."/>
        </authorList>
    </citation>
    <scope>NUCLEOTIDE SEQUENCE [LARGE SCALE GENOMIC DNA]</scope>
    <source>
        <strain evidence="3 4">JBR3-12</strain>
    </source>
</reference>
<name>A0A7S9L300_9SPHI</name>
<dbReference type="Proteomes" id="UP000594759">
    <property type="component" value="Chromosome"/>
</dbReference>
<organism evidence="3 4">
    <name type="scientific">Pedobacter endophyticus</name>
    <dbReference type="NCBI Taxonomy" id="2789740"/>
    <lineage>
        <taxon>Bacteria</taxon>
        <taxon>Pseudomonadati</taxon>
        <taxon>Bacteroidota</taxon>
        <taxon>Sphingobacteriia</taxon>
        <taxon>Sphingobacteriales</taxon>
        <taxon>Sphingobacteriaceae</taxon>
        <taxon>Pedobacter</taxon>
    </lineage>
</organism>
<dbReference type="KEGG" id="pex:IZT61_09700"/>
<dbReference type="PROSITE" id="PS51257">
    <property type="entry name" value="PROKAR_LIPOPROTEIN"/>
    <property type="match status" value="1"/>
</dbReference>
<proteinExistence type="predicted"/>
<evidence type="ECO:0000313" key="3">
    <source>
        <dbReference type="EMBL" id="QPH41503.1"/>
    </source>
</evidence>
<evidence type="ECO:0000259" key="2">
    <source>
        <dbReference type="Pfam" id="PF12870"/>
    </source>
</evidence>
<evidence type="ECO:0000256" key="1">
    <source>
        <dbReference type="SAM" id="SignalP"/>
    </source>
</evidence>
<feature type="domain" description="DUF4878" evidence="2">
    <location>
        <begin position="15"/>
        <end position="109"/>
    </location>
</feature>
<keyword evidence="1" id="KW-0732">Signal</keyword>
<dbReference type="Pfam" id="PF12870">
    <property type="entry name" value="DUF4878"/>
    <property type="match status" value="1"/>
</dbReference>
<dbReference type="InterPro" id="IPR024267">
    <property type="entry name" value="DUF4878"/>
</dbReference>
<evidence type="ECO:0000313" key="4">
    <source>
        <dbReference type="Proteomes" id="UP000594759"/>
    </source>
</evidence>
<feature type="signal peptide" evidence="1">
    <location>
        <begin position="1"/>
        <end position="21"/>
    </location>
</feature>
<dbReference type="EMBL" id="CP064939">
    <property type="protein sequence ID" value="QPH41503.1"/>
    <property type="molecule type" value="Genomic_DNA"/>
</dbReference>
<protein>
    <submittedName>
        <fullName evidence="3">DUF4878 domain-containing protein</fullName>
    </submittedName>
</protein>
<sequence length="114" mass="12744">MRITICIACLLFILVGCSSNAPKNVAEKFLMNLSAGKIDEAKKYATEPTGKMLDLMIGLGGAKDLNPNFKFTFVRDSIVENQAWVFYKDEKDKPDKIELVKLDGKWKVNVGSKK</sequence>
<feature type="chain" id="PRO_5032293606" evidence="1">
    <location>
        <begin position="22"/>
        <end position="114"/>
    </location>
</feature>
<keyword evidence="4" id="KW-1185">Reference proteome</keyword>
<accession>A0A7S9L300</accession>
<dbReference type="AlphaFoldDB" id="A0A7S9L300"/>